<evidence type="ECO:0000256" key="1">
    <source>
        <dbReference type="SAM" id="SignalP"/>
    </source>
</evidence>
<dbReference type="Pfam" id="PF13590">
    <property type="entry name" value="DUF4136"/>
    <property type="match status" value="1"/>
</dbReference>
<proteinExistence type="predicted"/>
<keyword evidence="4" id="KW-1185">Reference proteome</keyword>
<evidence type="ECO:0000313" key="3">
    <source>
        <dbReference type="EMBL" id="AMO23596.1"/>
    </source>
</evidence>
<dbReference type="OrthoDB" id="8687009at2"/>
<dbReference type="RefSeq" id="WP_061500196.1">
    <property type="nucleotide sequence ID" value="NZ_CP010951.1"/>
</dbReference>
<name>A0A127JUD0_9BURK</name>
<keyword evidence="1" id="KW-0732">Signal</keyword>
<organism evidence="3 4">
    <name type="scientific">Ramlibacter tataouinensis</name>
    <dbReference type="NCBI Taxonomy" id="94132"/>
    <lineage>
        <taxon>Bacteria</taxon>
        <taxon>Pseudomonadati</taxon>
        <taxon>Pseudomonadota</taxon>
        <taxon>Betaproteobacteria</taxon>
        <taxon>Burkholderiales</taxon>
        <taxon>Comamonadaceae</taxon>
        <taxon>Ramlibacter</taxon>
    </lineage>
</organism>
<dbReference type="Gene3D" id="3.30.160.670">
    <property type="match status" value="1"/>
</dbReference>
<feature type="chain" id="PRO_5007449530" description="DUF4136 domain-containing protein" evidence="1">
    <location>
        <begin position="22"/>
        <end position="195"/>
    </location>
</feature>
<dbReference type="Proteomes" id="UP000070433">
    <property type="component" value="Chromosome"/>
</dbReference>
<dbReference type="PROSITE" id="PS51257">
    <property type="entry name" value="PROKAR_LIPOPROTEIN"/>
    <property type="match status" value="1"/>
</dbReference>
<evidence type="ECO:0000313" key="4">
    <source>
        <dbReference type="Proteomes" id="UP000070433"/>
    </source>
</evidence>
<sequence>MKSSLNRWWAWLLAASVLALAGCASTYTLDNTVQSFSQLAEAPAPSTYRFERLPSQQHIDHAALEALADPALYQAGFRRDDNNPRYSVQVSASVVRVLSPWADPWWNGWGWGYGYGRHYAFYGMWSGMDYPWYHREVNVIIRDLSSNRVVYETRAINDGPWRDQTYVLPAMFQAAMQGFPVPPPGPRVVNIQLAG</sequence>
<gene>
    <name evidence="3" type="ORF">UC35_12735</name>
</gene>
<feature type="signal peptide" evidence="1">
    <location>
        <begin position="1"/>
        <end position="21"/>
    </location>
</feature>
<evidence type="ECO:0000259" key="2">
    <source>
        <dbReference type="Pfam" id="PF13590"/>
    </source>
</evidence>
<feature type="domain" description="DUF4136" evidence="2">
    <location>
        <begin position="37"/>
        <end position="180"/>
    </location>
</feature>
<dbReference type="AlphaFoldDB" id="A0A127JUD0"/>
<dbReference type="InterPro" id="IPR025411">
    <property type="entry name" value="DUF4136"/>
</dbReference>
<dbReference type="EMBL" id="CP010951">
    <property type="protein sequence ID" value="AMO23596.1"/>
    <property type="molecule type" value="Genomic_DNA"/>
</dbReference>
<accession>A0A127JUD0</accession>
<reference evidence="3 4" key="1">
    <citation type="journal article" date="2014" name="Int. J. Syst. Evol. Microbiol.">
        <title>Ramlibacter solisilvae sp. nov., isolated from forest soil, and emended description of the genus Ramlibacter.</title>
        <authorList>
            <person name="Lee H.J."/>
            <person name="Lee S.H."/>
            <person name="Lee S.S."/>
            <person name="Lee J.S."/>
            <person name="Kim Y."/>
            <person name="Kim S.C."/>
            <person name="Jeon C.O."/>
        </authorList>
    </citation>
    <scope>NUCLEOTIDE SEQUENCE [LARGE SCALE GENOMIC DNA]</scope>
    <source>
        <strain evidence="3 4">5-10</strain>
    </source>
</reference>
<protein>
    <recommendedName>
        <fullName evidence="2">DUF4136 domain-containing protein</fullName>
    </recommendedName>
</protein>